<dbReference type="eggNOG" id="ENOG502STHF">
    <property type="taxonomic scope" value="Eukaryota"/>
</dbReference>
<dbReference type="OrthoDB" id="4605713at2759"/>
<dbReference type="GeneID" id="19274619"/>
<sequence length="578" mass="66526">MKSIVSWLRRRAKNLKPAREGATDGLSRLPLELHYLVLEHLGPEDLVVLLNVCRSWRYIWLSDEVWQWLAMRWLPGLQEHIEDCAAHGQERGEIFRRVLVKDLLRNHGLFSFSSYHSLDLETNRVFKLSKAVPVVDGGIHQYRDIREPETDLARFARFMLYNSGRIAWWPEPYAIPYVAVIDDLRTRHRRVYSFPGHCGERAGYQVAMGDQLFIMGKERTLHVWHLGTDSHQLIELPYDFKRCLTEGDTILVIAKNSAVYLFEPGQKLRQIDMSDVYKQAPVTWGDQGDFVPGALGSHRVGLWLGNTNTAIDFIIHPTRKNVFFVVTLTDGSMTVHEVNDGKLATSYTLGNQMLSRRALELSTQLRWEKINSRGGYNLLSIYPQPTFSPNGVADLEELCHEIDCQCQRVPLGTSLVHTLVSVCFNIYTKCFHVLRHEPSSSYEPRTFHIWNDRLLCAHGVNCDTSCHVASFKGGAEARRPRCMSAIPFYSPDRASKSAETTLAKRRRRHQEEMLECGLSMINSPYCDIEYLLESKRGYSRLRPPPQNMPRLVGDDDFLVFFQDEIYSVWMFGDVAFRP</sequence>
<proteinExistence type="predicted"/>
<keyword evidence="3" id="KW-1185">Reference proteome</keyword>
<dbReference type="RefSeq" id="XP_007836378.1">
    <property type="nucleotide sequence ID" value="XM_007838187.1"/>
</dbReference>
<protein>
    <recommendedName>
        <fullName evidence="1">F-box domain-containing protein</fullName>
    </recommendedName>
</protein>
<name>W3X0X1_PESFW</name>
<reference evidence="3" key="1">
    <citation type="journal article" date="2015" name="BMC Genomics">
        <title>Genomic and transcriptomic analysis of the endophytic fungus Pestalotiopsis fici reveals its lifestyle and high potential for synthesis of natural products.</title>
        <authorList>
            <person name="Wang X."/>
            <person name="Zhang X."/>
            <person name="Liu L."/>
            <person name="Xiang M."/>
            <person name="Wang W."/>
            <person name="Sun X."/>
            <person name="Che Y."/>
            <person name="Guo L."/>
            <person name="Liu G."/>
            <person name="Guo L."/>
            <person name="Wang C."/>
            <person name="Yin W.B."/>
            <person name="Stadler M."/>
            <person name="Zhang X."/>
            <person name="Liu X."/>
        </authorList>
    </citation>
    <scope>NUCLEOTIDE SEQUENCE [LARGE SCALE GENOMIC DNA]</scope>
    <source>
        <strain evidence="3">W106-1 / CGMCC3.15140</strain>
    </source>
</reference>
<dbReference type="InterPro" id="IPR036047">
    <property type="entry name" value="F-box-like_dom_sf"/>
</dbReference>
<dbReference type="STRING" id="1229662.W3X0X1"/>
<dbReference type="SUPFAM" id="SSF81383">
    <property type="entry name" value="F-box domain"/>
    <property type="match status" value="1"/>
</dbReference>
<dbReference type="InterPro" id="IPR001810">
    <property type="entry name" value="F-box_dom"/>
</dbReference>
<evidence type="ECO:0000259" key="1">
    <source>
        <dbReference type="PROSITE" id="PS50181"/>
    </source>
</evidence>
<dbReference type="EMBL" id="KI912114">
    <property type="protein sequence ID" value="ETS79753.1"/>
    <property type="molecule type" value="Genomic_DNA"/>
</dbReference>
<dbReference type="KEGG" id="pfy:PFICI_09606"/>
<dbReference type="Proteomes" id="UP000030651">
    <property type="component" value="Unassembled WGS sequence"/>
</dbReference>
<dbReference type="CDD" id="cd09917">
    <property type="entry name" value="F-box_SF"/>
    <property type="match status" value="1"/>
</dbReference>
<feature type="domain" description="F-box" evidence="1">
    <location>
        <begin position="23"/>
        <end position="69"/>
    </location>
</feature>
<dbReference type="HOGENOM" id="CLU_018550_0_0_1"/>
<dbReference type="Pfam" id="PF00646">
    <property type="entry name" value="F-box"/>
    <property type="match status" value="1"/>
</dbReference>
<dbReference type="OMA" id="EHIEDCA"/>
<dbReference type="InParanoid" id="W3X0X1"/>
<dbReference type="SMART" id="SM00256">
    <property type="entry name" value="FBOX"/>
    <property type="match status" value="1"/>
</dbReference>
<dbReference type="PROSITE" id="PS50181">
    <property type="entry name" value="FBOX"/>
    <property type="match status" value="1"/>
</dbReference>
<dbReference type="Gene3D" id="1.20.1280.50">
    <property type="match status" value="1"/>
</dbReference>
<organism evidence="2 3">
    <name type="scientific">Pestalotiopsis fici (strain W106-1 / CGMCC3.15140)</name>
    <dbReference type="NCBI Taxonomy" id="1229662"/>
    <lineage>
        <taxon>Eukaryota</taxon>
        <taxon>Fungi</taxon>
        <taxon>Dikarya</taxon>
        <taxon>Ascomycota</taxon>
        <taxon>Pezizomycotina</taxon>
        <taxon>Sordariomycetes</taxon>
        <taxon>Xylariomycetidae</taxon>
        <taxon>Amphisphaeriales</taxon>
        <taxon>Sporocadaceae</taxon>
        <taxon>Pestalotiopsis</taxon>
    </lineage>
</organism>
<evidence type="ECO:0000313" key="2">
    <source>
        <dbReference type="EMBL" id="ETS79753.1"/>
    </source>
</evidence>
<accession>W3X0X1</accession>
<dbReference type="AlphaFoldDB" id="W3X0X1"/>
<gene>
    <name evidence="2" type="ORF">PFICI_09606</name>
</gene>
<evidence type="ECO:0000313" key="3">
    <source>
        <dbReference type="Proteomes" id="UP000030651"/>
    </source>
</evidence>